<dbReference type="PANTHER" id="PTHR15711">
    <property type="entry name" value="RAP GTPASE-ACTIVATING PROTEIN"/>
    <property type="match status" value="1"/>
</dbReference>
<evidence type="ECO:0000259" key="6">
    <source>
        <dbReference type="PROSITE" id="PS50106"/>
    </source>
</evidence>
<dbReference type="PROSITE" id="PS50106">
    <property type="entry name" value="PDZ"/>
    <property type="match status" value="1"/>
</dbReference>
<dbReference type="InterPro" id="IPR036034">
    <property type="entry name" value="PDZ_sf"/>
</dbReference>
<dbReference type="SUPFAM" id="SSF50156">
    <property type="entry name" value="PDZ domain-like"/>
    <property type="match status" value="1"/>
</dbReference>
<dbReference type="Gene3D" id="3.40.50.11210">
    <property type="entry name" value="Rap/Ran-GAP"/>
    <property type="match status" value="1"/>
</dbReference>
<dbReference type="InterPro" id="IPR050989">
    <property type="entry name" value="Rap1_Ran_GAP"/>
</dbReference>
<dbReference type="Pfam" id="PF21022">
    <property type="entry name" value="Rap-GAP_dimer"/>
    <property type="match status" value="1"/>
</dbReference>
<feature type="region of interest" description="Disordered" evidence="4">
    <location>
        <begin position="1050"/>
        <end position="1070"/>
    </location>
</feature>
<accession>A0A3P9NHX3</accession>
<evidence type="ECO:0000313" key="8">
    <source>
        <dbReference type="Proteomes" id="UP000242638"/>
    </source>
</evidence>
<dbReference type="SUPFAM" id="SSF111347">
    <property type="entry name" value="Rap/Ran-GAP"/>
    <property type="match status" value="1"/>
</dbReference>
<feature type="compositionally biased region" description="Low complexity" evidence="4">
    <location>
        <begin position="895"/>
        <end position="907"/>
    </location>
</feature>
<dbReference type="RefSeq" id="XP_008418819.1">
    <property type="nucleotide sequence ID" value="XM_008420597.2"/>
</dbReference>
<feature type="domain" description="Rap-GAP" evidence="5">
    <location>
        <begin position="428"/>
        <end position="637"/>
    </location>
</feature>
<feature type="coiled-coil region" evidence="3">
    <location>
        <begin position="1208"/>
        <end position="1249"/>
    </location>
</feature>
<dbReference type="Proteomes" id="UP000242638">
    <property type="component" value="Unassembled WGS sequence"/>
</dbReference>
<reference evidence="7" key="3">
    <citation type="submission" date="2025-09" db="UniProtKB">
        <authorList>
            <consortium name="Ensembl"/>
        </authorList>
    </citation>
    <scope>IDENTIFICATION</scope>
    <source>
        <strain evidence="7">Guanapo</strain>
    </source>
</reference>
<evidence type="ECO:0000256" key="1">
    <source>
        <dbReference type="ARBA" id="ARBA00022468"/>
    </source>
</evidence>
<reference evidence="8" key="1">
    <citation type="submission" date="2013-11" db="EMBL/GenBank/DDBJ databases">
        <title>The genomic landscape of the Guanapo guppy.</title>
        <authorList>
            <person name="Kuenstner A."/>
            <person name="Dreyer C."/>
        </authorList>
    </citation>
    <scope>NUCLEOTIDE SEQUENCE</scope>
    <source>
        <strain evidence="8">Guanapo</strain>
    </source>
</reference>
<dbReference type="GO" id="GO:0005737">
    <property type="term" value="C:cytoplasm"/>
    <property type="evidence" value="ECO:0007669"/>
    <property type="project" value="TreeGrafter"/>
</dbReference>
<protein>
    <submittedName>
        <fullName evidence="7">Signal-induced proliferation-associated 1 like 2</fullName>
    </submittedName>
</protein>
<keyword evidence="2 3" id="KW-0175">Coiled coil</keyword>
<dbReference type="GeneID" id="103471535"/>
<proteinExistence type="predicted"/>
<evidence type="ECO:0000256" key="4">
    <source>
        <dbReference type="SAM" id="MobiDB-lite"/>
    </source>
</evidence>
<dbReference type="GO" id="GO:0051056">
    <property type="term" value="P:regulation of small GTPase mediated signal transduction"/>
    <property type="evidence" value="ECO:0007669"/>
    <property type="project" value="InterPro"/>
</dbReference>
<feature type="compositionally biased region" description="Basic and acidic residues" evidence="4">
    <location>
        <begin position="33"/>
        <end position="48"/>
    </location>
</feature>
<feature type="region of interest" description="Disordered" evidence="4">
    <location>
        <begin position="1"/>
        <end position="56"/>
    </location>
</feature>
<dbReference type="Ensembl" id="ENSPRET00000009189.1">
    <property type="protein sequence ID" value="ENSPREP00000009078.1"/>
    <property type="gene ID" value="ENSPREG00000006207.1"/>
</dbReference>
<evidence type="ECO:0000256" key="3">
    <source>
        <dbReference type="SAM" id="Coils"/>
    </source>
</evidence>
<reference evidence="7" key="2">
    <citation type="submission" date="2025-08" db="UniProtKB">
        <authorList>
            <consortium name="Ensembl"/>
        </authorList>
    </citation>
    <scope>IDENTIFICATION</scope>
    <source>
        <strain evidence="7">Guanapo</strain>
    </source>
</reference>
<dbReference type="OrthoDB" id="8434021at2759"/>
<keyword evidence="8" id="KW-1185">Reference proteome</keyword>
<dbReference type="Pfam" id="PF02145">
    <property type="entry name" value="Rap_GAP"/>
    <property type="match status" value="1"/>
</dbReference>
<evidence type="ECO:0000259" key="5">
    <source>
        <dbReference type="PROSITE" id="PS50085"/>
    </source>
</evidence>
<evidence type="ECO:0000256" key="2">
    <source>
        <dbReference type="ARBA" id="ARBA00023054"/>
    </source>
</evidence>
<sequence>MRESLEVMGPPQTQGSPAVPQMGVRARVSNWSKKRDTGNARPSSRVDRLGPCQLDGPSRKFLEDNLDLSGGSKTGVQFFRTGQVRMKRSNSEATISDFDFGSEDAGPAATLTRRHGSSSSVDLLSSAGFWGVLDQEPSAPPPMPEPDAISAVLSPSLQAAVQIARGDIVFIPGQDTDRVHRKKTETSVLGRLRPQRTNSVEVYQDSSCPLTPHRWFSHYDVQSVLVSVAEGRPCAEAPDLLPLVGQEDQDGDERSSALVLACPHFLNELGGEMDQNLDLTRPGSSTGTNAAVSVLEASTGSKRCPADLRGTDEYLDLGAMYYQKYFYTKDHQNYFGVDPKFGPVSLSVRRDAVDDGGNPTRFCYRIILRTGQLSTLRGSIMEDSVPSSSKHGTGRGLPLKDVLEFVVPELNIQSLRAASRSPQVPDLLLQLDQQELILQHRVDLQLSRAGQNTGETSSPALTQFLNLLGHSDPMKTFYKHQDQQNSGNSTESPTVSMMFGEFQLTFHVSALLQTAADGSGQVLRSHLVGNDVTVIFQEPDAPPFKPQIIRADLQHVFIIVRVHQPCTQHTCYSLAVSRSRGVPPFGPSIPSGWMAPSSSAFVDFLLTKIINAKHATHKSESFVTMATFARKEQLKQLVNSFVTTTPLDSSSGVRFSFISLGGKKKERLAPHPLAYLQSAGALTWSVTVHNPRTSVAVACRLAVSSELLVLIEEAGRKVVFQCSCRDVIGWNTAHGSIQVFYQHGLCVAFSTRDGRWEDSQEITQRLKTVTHGAAGAAVTLRRNRLGQLGFHVNFEGMVADVEAHGFAWQAGLRPGCRLVEICSVPVATLSHEQMIELLRTSVNVSAIVLPPLRDGTPRRSFSETQRLPLLEARLDPDVTSCPYGSSAAPPTARTPSNQSPVQLSSSSDIKNDIRAPPDWFVGSEGRTGSTRHRSSRDREPRLHGLPQRASPADGDGSRRPQFAATSCSSCSNTLSSSSSDGRTSTPQLTCLSGVSVDSGIDSALYSPSALPAVAGATLVLTDVHRKESAGQSRLVTDLRGSVARDYRGTRCSSADRVKPDSPLTRPGDASWDAERLCSQDTCPWEAELSWLNSGLLLEDTGRPSHRPIRGQKSTCRAAGVSALFPWKRLTRSRSHDSLSLASGGTLQSPAHILRRRHSAPAIRRRPAALQKGVFPSSLTDHQLRYIQEVTSGSPALNSDITASLSGKVSQLEEILQRLQLDLLKEQQDKAALQQQILDLRRDNLRLQEESRSAALQMRRFTAWMLHRGSLP</sequence>
<evidence type="ECO:0000313" key="7">
    <source>
        <dbReference type="Ensembl" id="ENSPREP00000009078.1"/>
    </source>
</evidence>
<dbReference type="Gene3D" id="2.30.42.10">
    <property type="match status" value="1"/>
</dbReference>
<feature type="compositionally biased region" description="Low complexity" evidence="4">
    <location>
        <begin position="965"/>
        <end position="985"/>
    </location>
</feature>
<dbReference type="PROSITE" id="PS50085">
    <property type="entry name" value="RAPGAP"/>
    <property type="match status" value="1"/>
</dbReference>
<dbReference type="GeneTree" id="ENSGT00940000157388"/>
<dbReference type="Bgee" id="ENSPREG00000006207">
    <property type="expression patterns" value="Expressed in caudal fin and 1 other cell type or tissue"/>
</dbReference>
<organism evidence="7 8">
    <name type="scientific">Poecilia reticulata</name>
    <name type="common">Guppy</name>
    <name type="synonym">Acanthophacelus reticulatus</name>
    <dbReference type="NCBI Taxonomy" id="8081"/>
    <lineage>
        <taxon>Eukaryota</taxon>
        <taxon>Metazoa</taxon>
        <taxon>Chordata</taxon>
        <taxon>Craniata</taxon>
        <taxon>Vertebrata</taxon>
        <taxon>Euteleostomi</taxon>
        <taxon>Actinopterygii</taxon>
        <taxon>Neopterygii</taxon>
        <taxon>Teleostei</taxon>
        <taxon>Neoteleostei</taxon>
        <taxon>Acanthomorphata</taxon>
        <taxon>Ovalentaria</taxon>
        <taxon>Atherinomorphae</taxon>
        <taxon>Cyprinodontiformes</taxon>
        <taxon>Poeciliidae</taxon>
        <taxon>Poeciliinae</taxon>
        <taxon>Poecilia</taxon>
    </lineage>
</organism>
<dbReference type="KEGG" id="pret:103471535"/>
<dbReference type="PANTHER" id="PTHR15711:SF7">
    <property type="entry name" value="SIGNAL-INDUCED PROLIFERATION-ASSOCIATED 1-LIKE PROTEIN 2"/>
    <property type="match status" value="1"/>
</dbReference>
<feature type="domain" description="PDZ" evidence="6">
    <location>
        <begin position="777"/>
        <end position="853"/>
    </location>
</feature>
<dbReference type="InterPro" id="IPR000331">
    <property type="entry name" value="Rap/Ran_GAP_dom"/>
</dbReference>
<dbReference type="OMA" id="CHESTSW"/>
<dbReference type="GO" id="GO:0005096">
    <property type="term" value="F:GTPase activator activity"/>
    <property type="evidence" value="ECO:0007669"/>
    <property type="project" value="UniProtKB-KW"/>
</dbReference>
<dbReference type="CDD" id="cd06745">
    <property type="entry name" value="PDZ_SIPA1-like"/>
    <property type="match status" value="1"/>
</dbReference>
<feature type="compositionally biased region" description="Basic and acidic residues" evidence="4">
    <location>
        <begin position="1050"/>
        <end position="1059"/>
    </location>
</feature>
<feature type="region of interest" description="Disordered" evidence="4">
    <location>
        <begin position="878"/>
        <end position="985"/>
    </location>
</feature>
<dbReference type="AlphaFoldDB" id="A0A3P9NHX3"/>
<dbReference type="InterPro" id="IPR001478">
    <property type="entry name" value="PDZ"/>
</dbReference>
<keyword evidence="1" id="KW-0343">GTPase activation</keyword>
<dbReference type="InterPro" id="IPR035974">
    <property type="entry name" value="Rap/Ran-GAP_sf"/>
</dbReference>
<name>A0A3P9NHX3_POERE</name>
<dbReference type="SMART" id="SM00228">
    <property type="entry name" value="PDZ"/>
    <property type="match status" value="1"/>
</dbReference>